<dbReference type="EC" id="3.4.-.-" evidence="2"/>
<gene>
    <name evidence="2" type="ORF">QLQ12_21500</name>
</gene>
<reference evidence="2 3" key="1">
    <citation type="submission" date="2023-05" db="EMBL/GenBank/DDBJ databases">
        <title>Actinoplanes sp. NEAU-A12 genome sequencing.</title>
        <authorList>
            <person name="Wang Z.-S."/>
        </authorList>
    </citation>
    <scope>NUCLEOTIDE SEQUENCE [LARGE SCALE GENOMIC DNA]</scope>
    <source>
        <strain evidence="2 3">NEAU-A12</strain>
    </source>
</reference>
<dbReference type="Gene3D" id="2.70.70.10">
    <property type="entry name" value="Glucose Permease (Domain IIA)"/>
    <property type="match status" value="1"/>
</dbReference>
<keyword evidence="2" id="KW-0378">Hydrolase</keyword>
<dbReference type="InterPro" id="IPR011055">
    <property type="entry name" value="Dup_hybrid_motif"/>
</dbReference>
<dbReference type="EMBL" id="JASCTH010000014">
    <property type="protein sequence ID" value="MDI6101193.1"/>
    <property type="molecule type" value="Genomic_DNA"/>
</dbReference>
<feature type="domain" description="M23ase beta-sheet core" evidence="1">
    <location>
        <begin position="220"/>
        <end position="344"/>
    </location>
</feature>
<evidence type="ECO:0000259" key="1">
    <source>
        <dbReference type="Pfam" id="PF01551"/>
    </source>
</evidence>
<proteinExistence type="predicted"/>
<dbReference type="PANTHER" id="PTHR21666:SF270">
    <property type="entry name" value="MUREIN HYDROLASE ACTIVATOR ENVC"/>
    <property type="match status" value="1"/>
</dbReference>
<protein>
    <submittedName>
        <fullName evidence="2">M23 family metallopeptidase</fullName>
        <ecNumber evidence="2">3.4.-.-</ecNumber>
    </submittedName>
</protein>
<name>A0ABT6WN99_9ACTN</name>
<dbReference type="Proteomes" id="UP001241758">
    <property type="component" value="Unassembled WGS sequence"/>
</dbReference>
<dbReference type="PANTHER" id="PTHR21666">
    <property type="entry name" value="PEPTIDASE-RELATED"/>
    <property type="match status" value="1"/>
</dbReference>
<evidence type="ECO:0000313" key="2">
    <source>
        <dbReference type="EMBL" id="MDI6101193.1"/>
    </source>
</evidence>
<evidence type="ECO:0000313" key="3">
    <source>
        <dbReference type="Proteomes" id="UP001241758"/>
    </source>
</evidence>
<dbReference type="CDD" id="cd12797">
    <property type="entry name" value="M23_peptidase"/>
    <property type="match status" value="1"/>
</dbReference>
<dbReference type="InterPro" id="IPR016047">
    <property type="entry name" value="M23ase_b-sheet_dom"/>
</dbReference>
<dbReference type="InterPro" id="IPR050570">
    <property type="entry name" value="Cell_wall_metabolism_enzyme"/>
</dbReference>
<comment type="caution">
    <text evidence="2">The sequence shown here is derived from an EMBL/GenBank/DDBJ whole genome shotgun (WGS) entry which is preliminary data.</text>
</comment>
<keyword evidence="3" id="KW-1185">Reference proteome</keyword>
<organism evidence="2 3">
    <name type="scientific">Actinoplanes sandaracinus</name>
    <dbReference type="NCBI Taxonomy" id="3045177"/>
    <lineage>
        <taxon>Bacteria</taxon>
        <taxon>Bacillati</taxon>
        <taxon>Actinomycetota</taxon>
        <taxon>Actinomycetes</taxon>
        <taxon>Micromonosporales</taxon>
        <taxon>Micromonosporaceae</taxon>
        <taxon>Actinoplanes</taxon>
    </lineage>
</organism>
<dbReference type="SUPFAM" id="SSF51261">
    <property type="entry name" value="Duplicated hybrid motif"/>
    <property type="match status" value="1"/>
</dbReference>
<dbReference type="Pfam" id="PF01551">
    <property type="entry name" value="Peptidase_M23"/>
    <property type="match status" value="1"/>
</dbReference>
<accession>A0ABT6WN99</accession>
<sequence length="355" mass="36125">MGRLVTAIAVALVAVVVLIAGATAGIIGVVSGGGGYGGGYGGGCLGAVTAPGATPAGLTAEQAGNARVIVAVGERMRVPVRGWVVAVATALQESNLINLGNLGAGNDHDSLGLFQQRPSQGWGTPAQIMTPDYAAGKFYERLLTVPGWPSLPVTEAAQRVQRSAYPNAYAKHETRATAIVAAYTGRTLPTCDTAPIAASGWTRPVAGVAGSGFRTADRPGHDGTDIMADKGAVIRAASSGVVVRVRCNAGGGSWDGPFHGPTPCDTDGHPGFGGCGWYAEVRHAGAIVSRYCHMVRQPAVTVGQTVTAGQPIGYVGSSGNSSGPHLHFEIHNGYPAHEGNAIDPVSFMAQQGVRL</sequence>
<dbReference type="GO" id="GO:0016787">
    <property type="term" value="F:hydrolase activity"/>
    <property type="evidence" value="ECO:0007669"/>
    <property type="project" value="UniProtKB-KW"/>
</dbReference>